<feature type="transmembrane region" description="Helical" evidence="7">
    <location>
        <begin position="6"/>
        <end position="25"/>
    </location>
</feature>
<organism evidence="8 9">
    <name type="scientific">Laceyella putida</name>
    <dbReference type="NCBI Taxonomy" id="110101"/>
    <lineage>
        <taxon>Bacteria</taxon>
        <taxon>Bacillati</taxon>
        <taxon>Bacillota</taxon>
        <taxon>Bacilli</taxon>
        <taxon>Bacillales</taxon>
        <taxon>Thermoactinomycetaceae</taxon>
        <taxon>Laceyella</taxon>
    </lineage>
</organism>
<keyword evidence="5 7" id="KW-1133">Transmembrane helix</keyword>
<gene>
    <name evidence="8" type="ORF">ACFQNG_09325</name>
</gene>
<dbReference type="InterPro" id="IPR032808">
    <property type="entry name" value="DoxX"/>
</dbReference>
<evidence type="ECO:0000313" key="8">
    <source>
        <dbReference type="EMBL" id="MFC7441360.1"/>
    </source>
</evidence>
<dbReference type="PANTHER" id="PTHR33452">
    <property type="entry name" value="OXIDOREDUCTASE CATD-RELATED"/>
    <property type="match status" value="1"/>
</dbReference>
<protein>
    <submittedName>
        <fullName evidence="8">DoxX family protein</fullName>
    </submittedName>
</protein>
<dbReference type="PANTHER" id="PTHR33452:SF1">
    <property type="entry name" value="INNER MEMBRANE PROTEIN YPHA-RELATED"/>
    <property type="match status" value="1"/>
</dbReference>
<dbReference type="Pfam" id="PF07681">
    <property type="entry name" value="DoxX"/>
    <property type="match status" value="1"/>
</dbReference>
<evidence type="ECO:0000256" key="1">
    <source>
        <dbReference type="ARBA" id="ARBA00004651"/>
    </source>
</evidence>
<evidence type="ECO:0000256" key="3">
    <source>
        <dbReference type="ARBA" id="ARBA00022475"/>
    </source>
</evidence>
<feature type="transmembrane region" description="Helical" evidence="7">
    <location>
        <begin position="45"/>
        <end position="66"/>
    </location>
</feature>
<dbReference type="EMBL" id="JBHTBW010000021">
    <property type="protein sequence ID" value="MFC7441360.1"/>
    <property type="molecule type" value="Genomic_DNA"/>
</dbReference>
<accession>A0ABW2RKA1</accession>
<evidence type="ECO:0000256" key="7">
    <source>
        <dbReference type="SAM" id="Phobius"/>
    </source>
</evidence>
<reference evidence="9" key="1">
    <citation type="journal article" date="2019" name="Int. J. Syst. Evol. Microbiol.">
        <title>The Global Catalogue of Microorganisms (GCM) 10K type strain sequencing project: providing services to taxonomists for standard genome sequencing and annotation.</title>
        <authorList>
            <consortium name="The Broad Institute Genomics Platform"/>
            <consortium name="The Broad Institute Genome Sequencing Center for Infectious Disease"/>
            <person name="Wu L."/>
            <person name="Ma J."/>
        </authorList>
    </citation>
    <scope>NUCLEOTIDE SEQUENCE [LARGE SCALE GENOMIC DNA]</scope>
    <source>
        <strain evidence="9">CGMCC 1.12942</strain>
    </source>
</reference>
<comment type="caution">
    <text evidence="8">The sequence shown here is derived from an EMBL/GenBank/DDBJ whole genome shotgun (WGS) entry which is preliminary data.</text>
</comment>
<name>A0ABW2RKA1_9BACL</name>
<keyword evidence="4 7" id="KW-0812">Transmembrane</keyword>
<keyword evidence="3" id="KW-1003">Cell membrane</keyword>
<dbReference type="InterPro" id="IPR051907">
    <property type="entry name" value="DoxX-like_oxidoreductase"/>
</dbReference>
<evidence type="ECO:0000256" key="5">
    <source>
        <dbReference type="ARBA" id="ARBA00022989"/>
    </source>
</evidence>
<evidence type="ECO:0000256" key="4">
    <source>
        <dbReference type="ARBA" id="ARBA00022692"/>
    </source>
</evidence>
<keyword evidence="6 7" id="KW-0472">Membrane</keyword>
<proteinExistence type="inferred from homology"/>
<evidence type="ECO:0000313" key="9">
    <source>
        <dbReference type="Proteomes" id="UP001596500"/>
    </source>
</evidence>
<comment type="subcellular location">
    <subcellularLocation>
        <location evidence="1">Cell membrane</location>
        <topology evidence="1">Multi-pass membrane protein</topology>
    </subcellularLocation>
</comment>
<keyword evidence="9" id="KW-1185">Reference proteome</keyword>
<sequence length="132" mass="14374">MAQTNPLAPLLIRIGLGSILFFHGLQKLLYISRTIEFFQLIELPAPPIAAYVIATAEILCGIAFFLGIHIRLASLCTILLMCGTIITVKGTKGFINGYEFDVLIMLNAISLIFLGPGEHSISHISNQPYGNT</sequence>
<comment type="similarity">
    <text evidence="2">Belongs to the DoxX family.</text>
</comment>
<dbReference type="RefSeq" id="WP_379864649.1">
    <property type="nucleotide sequence ID" value="NZ_JBHTBW010000021.1"/>
</dbReference>
<dbReference type="Proteomes" id="UP001596500">
    <property type="component" value="Unassembled WGS sequence"/>
</dbReference>
<evidence type="ECO:0000256" key="6">
    <source>
        <dbReference type="ARBA" id="ARBA00023136"/>
    </source>
</evidence>
<evidence type="ECO:0000256" key="2">
    <source>
        <dbReference type="ARBA" id="ARBA00006679"/>
    </source>
</evidence>